<dbReference type="AlphaFoldDB" id="A0A120K2T4"/>
<keyword evidence="1" id="KW-0539">Nucleus</keyword>
<dbReference type="PIRSF" id="PIRSF011771">
    <property type="entry name" value="RMS1_SET"/>
    <property type="match status" value="1"/>
</dbReference>
<dbReference type="EMBL" id="CP014248">
    <property type="protein sequence ID" value="AMD22532.1"/>
    <property type="molecule type" value="Genomic_DNA"/>
</dbReference>
<organism evidence="3 4">
    <name type="scientific">Eremothecium sinecaudum</name>
    <dbReference type="NCBI Taxonomy" id="45286"/>
    <lineage>
        <taxon>Eukaryota</taxon>
        <taxon>Fungi</taxon>
        <taxon>Dikarya</taxon>
        <taxon>Ascomycota</taxon>
        <taxon>Saccharomycotina</taxon>
        <taxon>Saccharomycetes</taxon>
        <taxon>Saccharomycetales</taxon>
        <taxon>Saccharomycetaceae</taxon>
        <taxon>Eremothecium</taxon>
    </lineage>
</organism>
<dbReference type="PANTHER" id="PTHR13271:SF34">
    <property type="entry name" value="N-LYSINE METHYLTRANSFERASE SETD6"/>
    <property type="match status" value="1"/>
</dbReference>
<dbReference type="InterPro" id="IPR050600">
    <property type="entry name" value="SETD3_SETD6_MTase"/>
</dbReference>
<dbReference type="FunFam" id="3.90.1410.10:FF:000007">
    <property type="entry name" value="Ribosomal lysine N-methyltransferase 4"/>
    <property type="match status" value="1"/>
</dbReference>
<accession>A0A120K2T4</accession>
<proteinExistence type="inferred from homology"/>
<evidence type="ECO:0000256" key="1">
    <source>
        <dbReference type="PIRNR" id="PIRNR011771"/>
    </source>
</evidence>
<comment type="function">
    <text evidence="1">S-adenosyl-L-methionine-dependent protein-lysine N-methyltransferase that monomethylates 60S ribosomal protein L42.</text>
</comment>
<evidence type="ECO:0000313" key="3">
    <source>
        <dbReference type="EMBL" id="AMD22532.1"/>
    </source>
</evidence>
<dbReference type="STRING" id="45286.A0A120K2T4"/>
<gene>
    <name evidence="3" type="ORF">AW171_hschr84581</name>
</gene>
<keyword evidence="1" id="KW-0949">S-adenosyl-L-methionine</keyword>
<feature type="domain" description="SET" evidence="2">
    <location>
        <begin position="25"/>
        <end position="259"/>
    </location>
</feature>
<dbReference type="PANTHER" id="PTHR13271">
    <property type="entry name" value="UNCHARACTERIZED PUTATIVE METHYLTRANSFERASE"/>
    <property type="match status" value="1"/>
</dbReference>
<dbReference type="SUPFAM" id="SSF82199">
    <property type="entry name" value="SET domain"/>
    <property type="match status" value="1"/>
</dbReference>
<name>A0A120K2T4_9SACH</name>
<evidence type="ECO:0000313" key="4">
    <source>
        <dbReference type="Proteomes" id="UP000243052"/>
    </source>
</evidence>
<dbReference type="Pfam" id="PF00856">
    <property type="entry name" value="SET"/>
    <property type="match status" value="1"/>
</dbReference>
<keyword evidence="4" id="KW-1185">Reference proteome</keyword>
<dbReference type="InterPro" id="IPR046341">
    <property type="entry name" value="SET_dom_sf"/>
</dbReference>
<dbReference type="GeneID" id="28725891"/>
<dbReference type="InterPro" id="IPR001214">
    <property type="entry name" value="SET_dom"/>
</dbReference>
<dbReference type="GO" id="GO:0005634">
    <property type="term" value="C:nucleus"/>
    <property type="evidence" value="ECO:0007669"/>
    <property type="project" value="UniProtKB-SubCell"/>
</dbReference>
<dbReference type="Proteomes" id="UP000243052">
    <property type="component" value="Chromosome viii"/>
</dbReference>
<dbReference type="RefSeq" id="XP_017989528.1">
    <property type="nucleotide sequence ID" value="XM_018134200.1"/>
</dbReference>
<dbReference type="InterPro" id="IPR011383">
    <property type="entry name" value="N-lys_methylase_SETD6"/>
</dbReference>
<dbReference type="GO" id="GO:0016279">
    <property type="term" value="F:protein-lysine N-methyltransferase activity"/>
    <property type="evidence" value="ECO:0007669"/>
    <property type="project" value="UniProtKB-UniRule"/>
</dbReference>
<comment type="subcellular location">
    <subcellularLocation>
        <location evidence="1">Nucleus</location>
    </subcellularLocation>
</comment>
<keyword evidence="1" id="KW-0808">Transferase</keyword>
<reference evidence="3 4" key="1">
    <citation type="submission" date="2016-01" db="EMBL/GenBank/DDBJ databases">
        <title>Genome sequence of the yeast Holleya sinecauda.</title>
        <authorList>
            <person name="Dietrich F.S."/>
        </authorList>
    </citation>
    <scope>NUCLEOTIDE SEQUENCE [LARGE SCALE GENOMIC DNA]</scope>
    <source>
        <strain evidence="3 4">ATCC 58844</strain>
    </source>
</reference>
<comment type="similarity">
    <text evidence="1">Belongs to the class V-like SAM-binding methyltransferase superfamily. Histone-lysine methyltransferase family. SETD6 subfamily.</text>
</comment>
<dbReference type="Gene3D" id="3.90.1410.10">
    <property type="entry name" value="set domain protein methyltransferase, domain 1"/>
    <property type="match status" value="1"/>
</dbReference>
<dbReference type="GO" id="GO:0032259">
    <property type="term" value="P:methylation"/>
    <property type="evidence" value="ECO:0007669"/>
    <property type="project" value="UniProtKB-KW"/>
</dbReference>
<protein>
    <recommendedName>
        <fullName evidence="1">Ribosomal lysine N-methyltransferase 4</fullName>
        <ecNumber evidence="1">2.1.1.-</ecNumber>
    </recommendedName>
</protein>
<sequence length="488" mass="55915">MADEFEAATDEFVRWLESSEAELSPKIKLVDHRSKGENRCVVASEDIAEGEVLFSLPRTFLLNVKTSALVKDYPAVEETLLNGFGHWEGLVTCLYYEYHVLKEKSRWWPYLKVLPSASQLDNLMYWTDEQLSHLQPSLIVSRIGKDNARQMFERVKKYVTEGNIKEIQQMTWEEFVHIASVIMAYSFDCELPEEDNAEEDEEEEDEDEARYIKCMVALADMLNSDTHLVNANLTYDDDMLRMVAIKDIPKGEQVYNIYGPFSNAEILRRYGYVEMSGSKYDYGEIKLEGIVAAISNRTGAEVAVLEKVLEILSSDEEWVSELFEDEDVILPIYDCYVDGHVLPQCTFVLQLLVTLSQVLKKTTTQDELVVQVRKTAKKVLQLLEGGRVTQQAVEIWKIIIENRLKDYPARPPKVDTNVITDGNAGVDQRRKEMANCILNSEIESLEACKNSLENSYTVIEDEKLLRNVMKRKLDGPDAISAKTQKKRK</sequence>
<keyword evidence="1" id="KW-0489">Methyltransferase</keyword>
<dbReference type="OrthoDB" id="341421at2759"/>
<dbReference type="PROSITE" id="PS50280">
    <property type="entry name" value="SET"/>
    <property type="match status" value="1"/>
</dbReference>
<dbReference type="EC" id="2.1.1.-" evidence="1"/>
<evidence type="ECO:0000259" key="2">
    <source>
        <dbReference type="PROSITE" id="PS50280"/>
    </source>
</evidence>